<feature type="compositionally biased region" description="Low complexity" evidence="1">
    <location>
        <begin position="46"/>
        <end position="65"/>
    </location>
</feature>
<dbReference type="PROSITE" id="PS50004">
    <property type="entry name" value="C2"/>
    <property type="match status" value="1"/>
</dbReference>
<protein>
    <submittedName>
        <fullName evidence="3">Synaptotagmin 13</fullName>
    </submittedName>
</protein>
<evidence type="ECO:0000259" key="2">
    <source>
        <dbReference type="PROSITE" id="PS50004"/>
    </source>
</evidence>
<dbReference type="GO" id="GO:0005544">
    <property type="term" value="F:calcium-dependent phospholipid binding"/>
    <property type="evidence" value="ECO:0000318"/>
    <property type="project" value="GO_Central"/>
</dbReference>
<dbReference type="SMART" id="SM00239">
    <property type="entry name" value="C2"/>
    <property type="match status" value="1"/>
</dbReference>
<dbReference type="HOGENOM" id="CLU_541069_0_0_1"/>
<keyword evidence="4" id="KW-1185">Reference proteome</keyword>
<name>E9FSN7_DAPPU</name>
<feature type="compositionally biased region" description="Polar residues" evidence="1">
    <location>
        <begin position="10"/>
        <end position="23"/>
    </location>
</feature>
<evidence type="ECO:0000313" key="3">
    <source>
        <dbReference type="EMBL" id="EFX89793.1"/>
    </source>
</evidence>
<dbReference type="FunFam" id="2.60.40.150:FF:000180">
    <property type="entry name" value="synaptotagmin-5 isoform X2"/>
    <property type="match status" value="1"/>
</dbReference>
<dbReference type="GO" id="GO:0000149">
    <property type="term" value="F:SNARE binding"/>
    <property type="evidence" value="ECO:0000318"/>
    <property type="project" value="GO_Central"/>
</dbReference>
<feature type="region of interest" description="Disordered" evidence="1">
    <location>
        <begin position="93"/>
        <end position="115"/>
    </location>
</feature>
<dbReference type="KEGG" id="dpx:DAPPUDRAFT_442624"/>
<dbReference type="GO" id="GO:0045202">
    <property type="term" value="C:synapse"/>
    <property type="evidence" value="ECO:0007669"/>
    <property type="project" value="GOC"/>
</dbReference>
<dbReference type="AlphaFoldDB" id="E9FSN7"/>
<dbReference type="PANTHER" id="PTHR10024">
    <property type="entry name" value="SYNAPTOTAGMIN"/>
    <property type="match status" value="1"/>
</dbReference>
<dbReference type="GO" id="GO:0007268">
    <property type="term" value="P:chemical synaptic transmission"/>
    <property type="evidence" value="ECO:0000318"/>
    <property type="project" value="GO_Central"/>
</dbReference>
<dbReference type="InterPro" id="IPR000008">
    <property type="entry name" value="C2_dom"/>
</dbReference>
<dbReference type="EMBL" id="GL732524">
    <property type="protein sequence ID" value="EFX89793.1"/>
    <property type="molecule type" value="Genomic_DNA"/>
</dbReference>
<dbReference type="GO" id="GO:0070382">
    <property type="term" value="C:exocytic vesicle"/>
    <property type="evidence" value="ECO:0000318"/>
    <property type="project" value="GO_Central"/>
</dbReference>
<feature type="compositionally biased region" description="Low complexity" evidence="1">
    <location>
        <begin position="93"/>
        <end position="111"/>
    </location>
</feature>
<feature type="compositionally biased region" description="Low complexity" evidence="1">
    <location>
        <begin position="191"/>
        <end position="220"/>
    </location>
</feature>
<gene>
    <name evidence="3" type="primary">Syt13</name>
    <name evidence="3" type="ORF">DAPPUDRAFT_442624</name>
</gene>
<dbReference type="CDD" id="cd00276">
    <property type="entry name" value="C2B_Synaptotagmin"/>
    <property type="match status" value="1"/>
</dbReference>
<feature type="domain" description="C2" evidence="2">
    <location>
        <begin position="364"/>
        <end position="487"/>
    </location>
</feature>
<proteinExistence type="predicted"/>
<dbReference type="Gene3D" id="2.60.40.150">
    <property type="entry name" value="C2 domain"/>
    <property type="match status" value="2"/>
</dbReference>
<dbReference type="InterPro" id="IPR035892">
    <property type="entry name" value="C2_domain_sf"/>
</dbReference>
<dbReference type="PANTHER" id="PTHR10024:SF378">
    <property type="entry name" value="SYNAPTOTAGMIN BETA, ISOFORM D"/>
    <property type="match status" value="1"/>
</dbReference>
<dbReference type="InParanoid" id="E9FSN7"/>
<dbReference type="GO" id="GO:0005886">
    <property type="term" value="C:plasma membrane"/>
    <property type="evidence" value="ECO:0000318"/>
    <property type="project" value="GO_Central"/>
</dbReference>
<dbReference type="Pfam" id="PF00168">
    <property type="entry name" value="C2"/>
    <property type="match status" value="2"/>
</dbReference>
<feature type="region of interest" description="Disordered" evidence="1">
    <location>
        <begin position="179"/>
        <end position="239"/>
    </location>
</feature>
<dbReference type="GO" id="GO:0061891">
    <property type="term" value="F:calcium ion sensor activity"/>
    <property type="evidence" value="ECO:0000318"/>
    <property type="project" value="GO_Central"/>
</dbReference>
<evidence type="ECO:0000313" key="4">
    <source>
        <dbReference type="Proteomes" id="UP000000305"/>
    </source>
</evidence>
<sequence>MPGILKQGRSESLQNQYTRSPSPSCRHRLASNPTPLFGGGGGGGTTTLASSTSGHHNSMNVSSNNLNLTPYPSPMVSPTPSFSSLLNSLASVTSSTCNSPVPTTTTTPASPLVRRNRSPMLCSLNKMNSVQSSSSTTSNQSQGSTTSLCCLAMTATSTPFGALQPELYKRETAIHVGLPADDQDQSDHSTNESSSSDPAVQHQQSSYHQQQQQMNSSSSSRPVPISTAPQKSSSSSIRSNSNIPLGRLHFRLSYDFDKSDLLVHLIEAHVRLLLQPEVDQRRRQSARCLRLGTDTQCFFDERFKFPVSHDHLADKTLRFQICEYDRFSRPCVVGDLHFSLADRENVFGSSNAGPGVDIWLPDESRPQLLISLSYLPSAERLTVVVLKAKNLVVPTSKENIDPLVKLYLMVNGKRLKKKKTECRKGTCHPVWNQALTFTLPSTKLHSCTLEISVVDHGSERGGKSAQLGCLALGPDQNAASPERQHWQDMAHNVRKSIAMWHFLH</sequence>
<organism evidence="3 4">
    <name type="scientific">Daphnia pulex</name>
    <name type="common">Water flea</name>
    <dbReference type="NCBI Taxonomy" id="6669"/>
    <lineage>
        <taxon>Eukaryota</taxon>
        <taxon>Metazoa</taxon>
        <taxon>Ecdysozoa</taxon>
        <taxon>Arthropoda</taxon>
        <taxon>Crustacea</taxon>
        <taxon>Branchiopoda</taxon>
        <taxon>Diplostraca</taxon>
        <taxon>Cladocera</taxon>
        <taxon>Anomopoda</taxon>
        <taxon>Daphniidae</taxon>
        <taxon>Daphnia</taxon>
    </lineage>
</organism>
<evidence type="ECO:0000256" key="1">
    <source>
        <dbReference type="SAM" id="MobiDB-lite"/>
    </source>
</evidence>
<dbReference type="GO" id="GO:0017158">
    <property type="term" value="P:regulation of calcium ion-dependent exocytosis"/>
    <property type="evidence" value="ECO:0000318"/>
    <property type="project" value="GO_Central"/>
</dbReference>
<dbReference type="OrthoDB" id="67700at2759"/>
<dbReference type="STRING" id="6669.E9FSN7"/>
<dbReference type="eggNOG" id="KOG1028">
    <property type="taxonomic scope" value="Eukaryota"/>
</dbReference>
<dbReference type="Proteomes" id="UP000000305">
    <property type="component" value="Unassembled WGS sequence"/>
</dbReference>
<dbReference type="GO" id="GO:0016192">
    <property type="term" value="P:vesicle-mediated transport"/>
    <property type="evidence" value="ECO:0000318"/>
    <property type="project" value="GO_Central"/>
</dbReference>
<accession>E9FSN7</accession>
<dbReference type="SUPFAM" id="SSF49562">
    <property type="entry name" value="C2 domain (Calcium/lipid-binding domain, CaLB)"/>
    <property type="match status" value="2"/>
</dbReference>
<feature type="region of interest" description="Disordered" evidence="1">
    <location>
        <begin position="1"/>
        <end position="65"/>
    </location>
</feature>
<reference evidence="3 4" key="1">
    <citation type="journal article" date="2011" name="Science">
        <title>The ecoresponsive genome of Daphnia pulex.</title>
        <authorList>
            <person name="Colbourne J.K."/>
            <person name="Pfrender M.E."/>
            <person name="Gilbert D."/>
            <person name="Thomas W.K."/>
            <person name="Tucker A."/>
            <person name="Oakley T.H."/>
            <person name="Tokishita S."/>
            <person name="Aerts A."/>
            <person name="Arnold G.J."/>
            <person name="Basu M.K."/>
            <person name="Bauer D.J."/>
            <person name="Caceres C.E."/>
            <person name="Carmel L."/>
            <person name="Casola C."/>
            <person name="Choi J.H."/>
            <person name="Detter J.C."/>
            <person name="Dong Q."/>
            <person name="Dusheyko S."/>
            <person name="Eads B.D."/>
            <person name="Frohlich T."/>
            <person name="Geiler-Samerotte K.A."/>
            <person name="Gerlach D."/>
            <person name="Hatcher P."/>
            <person name="Jogdeo S."/>
            <person name="Krijgsveld J."/>
            <person name="Kriventseva E.V."/>
            <person name="Kultz D."/>
            <person name="Laforsch C."/>
            <person name="Lindquist E."/>
            <person name="Lopez J."/>
            <person name="Manak J.R."/>
            <person name="Muller J."/>
            <person name="Pangilinan J."/>
            <person name="Patwardhan R.P."/>
            <person name="Pitluck S."/>
            <person name="Pritham E.J."/>
            <person name="Rechtsteiner A."/>
            <person name="Rho M."/>
            <person name="Rogozin I.B."/>
            <person name="Sakarya O."/>
            <person name="Salamov A."/>
            <person name="Schaack S."/>
            <person name="Shapiro H."/>
            <person name="Shiga Y."/>
            <person name="Skalitzky C."/>
            <person name="Smith Z."/>
            <person name="Souvorov A."/>
            <person name="Sung W."/>
            <person name="Tang Z."/>
            <person name="Tsuchiya D."/>
            <person name="Tu H."/>
            <person name="Vos H."/>
            <person name="Wang M."/>
            <person name="Wolf Y.I."/>
            <person name="Yamagata H."/>
            <person name="Yamada T."/>
            <person name="Ye Y."/>
            <person name="Shaw J.R."/>
            <person name="Andrews J."/>
            <person name="Crease T.J."/>
            <person name="Tang H."/>
            <person name="Lucas S.M."/>
            <person name="Robertson H.M."/>
            <person name="Bork P."/>
            <person name="Koonin E.V."/>
            <person name="Zdobnov E.M."/>
            <person name="Grigoriev I.V."/>
            <person name="Lynch M."/>
            <person name="Boore J.L."/>
        </authorList>
    </citation>
    <scope>NUCLEOTIDE SEQUENCE [LARGE SCALE GENOMIC DNA]</scope>
</reference>